<reference evidence="2" key="1">
    <citation type="submission" date="2018-05" db="EMBL/GenBank/DDBJ databases">
        <title>Draft genome of Mucuna pruriens seed.</title>
        <authorList>
            <person name="Nnadi N.E."/>
            <person name="Vos R."/>
            <person name="Hasami M.H."/>
            <person name="Devisetty U.K."/>
            <person name="Aguiy J.C."/>
        </authorList>
    </citation>
    <scope>NUCLEOTIDE SEQUENCE [LARGE SCALE GENOMIC DNA]</scope>
    <source>
        <strain evidence="2">JCA_2017</strain>
    </source>
</reference>
<dbReference type="PANTHER" id="PTHR46890:SF48">
    <property type="entry name" value="RNA-DIRECTED DNA POLYMERASE"/>
    <property type="match status" value="1"/>
</dbReference>
<dbReference type="EMBL" id="QJKJ01012319">
    <property type="protein sequence ID" value="RDX68953.1"/>
    <property type="molecule type" value="Genomic_DNA"/>
</dbReference>
<feature type="domain" description="Reverse transcriptase" evidence="1">
    <location>
        <begin position="64"/>
        <end position="169"/>
    </location>
</feature>
<keyword evidence="3" id="KW-1185">Reference proteome</keyword>
<gene>
    <name evidence="2" type="ORF">CR513_51997</name>
</gene>
<dbReference type="InterPro" id="IPR052343">
    <property type="entry name" value="Retrotransposon-Effector_Assoc"/>
</dbReference>
<comment type="caution">
    <text evidence="2">The sequence shown here is derived from an EMBL/GenBank/DDBJ whole genome shotgun (WGS) entry which is preliminary data.</text>
</comment>
<dbReference type="OrthoDB" id="1938551at2759"/>
<name>A0A371ESF1_MUCPR</name>
<evidence type="ECO:0000313" key="3">
    <source>
        <dbReference type="Proteomes" id="UP000257109"/>
    </source>
</evidence>
<sequence length="172" mass="20138">MSGSNGNSNEANDFLTTEVIMEEIKRAIWSNDGNKIPGLYNFIFIIFKHHREMIKLHTINNLFSKFRPILLVTSIYKIISKVQASKLKLVLHKVISSVQTPFLLGRQIFYDSLTVNELVDLAKKGKIDCLIIKVSFEKVYVSVYWDFLDHTMQRTGFCNEWREWINLCFREV</sequence>
<protein>
    <recommendedName>
        <fullName evidence="1">Reverse transcriptase domain-containing protein</fullName>
    </recommendedName>
</protein>
<organism evidence="2 3">
    <name type="scientific">Mucuna pruriens</name>
    <name type="common">Velvet bean</name>
    <name type="synonym">Dolichos pruriens</name>
    <dbReference type="NCBI Taxonomy" id="157652"/>
    <lineage>
        <taxon>Eukaryota</taxon>
        <taxon>Viridiplantae</taxon>
        <taxon>Streptophyta</taxon>
        <taxon>Embryophyta</taxon>
        <taxon>Tracheophyta</taxon>
        <taxon>Spermatophyta</taxon>
        <taxon>Magnoliopsida</taxon>
        <taxon>eudicotyledons</taxon>
        <taxon>Gunneridae</taxon>
        <taxon>Pentapetalae</taxon>
        <taxon>rosids</taxon>
        <taxon>fabids</taxon>
        <taxon>Fabales</taxon>
        <taxon>Fabaceae</taxon>
        <taxon>Papilionoideae</taxon>
        <taxon>50 kb inversion clade</taxon>
        <taxon>NPAAA clade</taxon>
        <taxon>indigoferoid/millettioid clade</taxon>
        <taxon>Phaseoleae</taxon>
        <taxon>Mucuna</taxon>
    </lineage>
</organism>
<dbReference type="Proteomes" id="UP000257109">
    <property type="component" value="Unassembled WGS sequence"/>
</dbReference>
<dbReference type="AlphaFoldDB" id="A0A371ESF1"/>
<dbReference type="InterPro" id="IPR000477">
    <property type="entry name" value="RT_dom"/>
</dbReference>
<dbReference type="PANTHER" id="PTHR46890">
    <property type="entry name" value="NON-LTR RETROLELEMENT REVERSE TRANSCRIPTASE-LIKE PROTEIN-RELATED"/>
    <property type="match status" value="1"/>
</dbReference>
<evidence type="ECO:0000259" key="1">
    <source>
        <dbReference type="Pfam" id="PF00078"/>
    </source>
</evidence>
<proteinExistence type="predicted"/>
<dbReference type="Pfam" id="PF00078">
    <property type="entry name" value="RVT_1"/>
    <property type="match status" value="1"/>
</dbReference>
<feature type="non-terminal residue" evidence="2">
    <location>
        <position position="1"/>
    </location>
</feature>
<accession>A0A371ESF1</accession>
<dbReference type="STRING" id="157652.A0A371ESF1"/>
<evidence type="ECO:0000313" key="2">
    <source>
        <dbReference type="EMBL" id="RDX68953.1"/>
    </source>
</evidence>